<evidence type="ECO:0008006" key="3">
    <source>
        <dbReference type="Google" id="ProtNLM"/>
    </source>
</evidence>
<dbReference type="EMBL" id="QNUG01000010">
    <property type="protein sequence ID" value="REC71373.1"/>
    <property type="molecule type" value="Genomic_DNA"/>
</dbReference>
<evidence type="ECO:0000313" key="1">
    <source>
        <dbReference type="EMBL" id="REC71373.1"/>
    </source>
</evidence>
<dbReference type="AlphaFoldDB" id="A0A3D9D020"/>
<sequence length="407" mass="43567">MGNLEGTNINKIDGGNGRLSATNARIFLLVSAMALSTSTLIANESVKLIQTKDIEALGVNESFDANNKVLAHHHVSEFFRFAPEGTVHFLPVAQDSTHAAVLSTVLQTLKLNPDIKGVGFIGFENQTLTSVAALVEPLQNDLVKAAKAEGILIDSVFVEAGSAGVLTINTYPDLTTKSAENISVILGQDPAIAALEQEYANYSAIGSALGMLAVRKVSENLGSTDIINRPEDKKTEKFYSLTDTATGKFVKASLSTGEKIENLTDVQIKALKAKGYIFVGSYIGAAGMYFSGSETCTSPTSTYSTIENNSVWNAAARLIREALAPYIKGKVKKEPETGYIRSTTISHWERVATKACIERLEGENEISGGSIYIDPKQSPNADTPIKISVTIEADAIAHTFDVDLTVQ</sequence>
<proteinExistence type="predicted"/>
<dbReference type="RefSeq" id="WP_116033862.1">
    <property type="nucleotide sequence ID" value="NZ_JBHLVV010000052.1"/>
</dbReference>
<protein>
    <recommendedName>
        <fullName evidence="3">DUF2586 family protein</fullName>
    </recommendedName>
</protein>
<dbReference type="OrthoDB" id="1041499at2"/>
<name>A0A3D9D020_9FLAO</name>
<dbReference type="Pfam" id="PF10758">
    <property type="entry name" value="DUF2586"/>
    <property type="match status" value="1"/>
</dbReference>
<reference evidence="1 2" key="1">
    <citation type="journal article" date="2006" name="Int. J. Syst. Evol. Microbiol.">
        <title>Chryseobacterium hispanicum sp. nov., isolated from the drinking water distribution system of Sevilla, Spain.</title>
        <authorList>
            <person name="Gallego V."/>
            <person name="Garcia M.T."/>
            <person name="Ventosa A."/>
        </authorList>
    </citation>
    <scope>NUCLEOTIDE SEQUENCE [LARGE SCALE GENOMIC DNA]</scope>
    <source>
        <strain evidence="1 2">KCTC 22104</strain>
    </source>
</reference>
<keyword evidence="2" id="KW-1185">Reference proteome</keyword>
<dbReference type="InterPro" id="IPR019694">
    <property type="entry name" value="Phage_HP1_Orf23"/>
</dbReference>
<accession>A0A3D9D020</accession>
<dbReference type="Proteomes" id="UP000256326">
    <property type="component" value="Unassembled WGS sequence"/>
</dbReference>
<evidence type="ECO:0000313" key="2">
    <source>
        <dbReference type="Proteomes" id="UP000256326"/>
    </source>
</evidence>
<comment type="caution">
    <text evidence="1">The sequence shown here is derived from an EMBL/GenBank/DDBJ whole genome shotgun (WGS) entry which is preliminary data.</text>
</comment>
<organism evidence="1 2">
    <name type="scientific">Epilithonimonas hispanica</name>
    <dbReference type="NCBI Taxonomy" id="358687"/>
    <lineage>
        <taxon>Bacteria</taxon>
        <taxon>Pseudomonadati</taxon>
        <taxon>Bacteroidota</taxon>
        <taxon>Flavobacteriia</taxon>
        <taxon>Flavobacteriales</taxon>
        <taxon>Weeksellaceae</taxon>
        <taxon>Chryseobacterium group</taxon>
        <taxon>Epilithonimonas</taxon>
    </lineage>
</organism>
<gene>
    <name evidence="1" type="ORF">DRF58_06035</name>
</gene>